<feature type="compositionally biased region" description="Polar residues" evidence="1">
    <location>
        <begin position="467"/>
        <end position="495"/>
    </location>
</feature>
<sequence>MEEGVKKMIRGHKTNVVALFSFFLLFAAYEPLRAFTEALGSPSSVHSPKREDVDLGTPKQPPEESAAAAAAAAASRDSGSESGAADSAASLRSSAGGPSSSSGDSRLPGPSGSSNSKANLNGTPAPRERGAGDVVCSTGLRLAFDCALRRIVAFGVRDYLLDKYKLPMVPLDLCQSDILLDVEQCIPTEFADIFPADAFLEVVRQKQLLVGTMDFSVFPQLASDQGYTSGFYPELVQAVARELTVIALQNPGLRRELVGDRELNISILDQSFSKRLHDVKTAVAQELSCSSACNENGRKSPHHGLQQLSASSRKPPVAFMNDSLGVDGDFPWQDGLPCGGEASAAGSASCLLMGCLSPWRDIPKDVLIGVTHVKFSTPMNLVAAVHRGEVHMTDVGTIASAYLPEKYNFLPLREVLEPSCTIGAWKSFFLLRDPWSRRRRDRKHHSGSDTEHKKKAKSHAGAHSDARTASSSFSTGGLERNSSSGLARSSPTADTSIERRHSLAAMGEYPRMESRGDELQSWEDRMGQTRSLFFKLYGVQTDGSPTASTSSSNNSSSSKSSQQQPATPGTNAVPASRSAETDTAAYEERTLVKLQAVDHFLFSYLFPEDLRVSSVRKLTDLSSVLSDGEPVGAFGYGLAGRGGRRRISSGLSWRCHSQQRRSPSWIGARLRRESLLSRMGRACDVHQTAAGRHGVGRQHDGVVEFPGPLVPLAAFFSKSRDPMCRGISKRAVMAVAEKQTALSAAASMPMPFSLGRWCLLPAVFLHSEIRARASELRFLSTQLQAPLSLVGDAGQQPAQLPRHSLLPLRPVKFLGEIHTTRSHNYICCP</sequence>
<feature type="compositionally biased region" description="Basic and acidic residues" evidence="1">
    <location>
        <begin position="510"/>
        <end position="521"/>
    </location>
</feature>
<evidence type="ECO:0000313" key="2">
    <source>
        <dbReference type="EMBL" id="CDI76918.1"/>
    </source>
</evidence>
<keyword evidence="3" id="KW-1185">Reference proteome</keyword>
<dbReference type="VEuPathDB" id="ToxoDB:EAH_00020460"/>
<feature type="compositionally biased region" description="Low complexity" evidence="1">
    <location>
        <begin position="64"/>
        <end position="114"/>
    </location>
</feature>
<proteinExistence type="predicted"/>
<dbReference type="EMBL" id="HG670492">
    <property type="protein sequence ID" value="CDI76918.1"/>
    <property type="molecule type" value="Genomic_DNA"/>
</dbReference>
<protein>
    <submittedName>
        <fullName evidence="2">Uncharacterized protein</fullName>
    </submittedName>
</protein>
<reference evidence="2" key="2">
    <citation type="submission" date="2013-10" db="EMBL/GenBank/DDBJ databases">
        <authorList>
            <person name="Aslett M."/>
        </authorList>
    </citation>
    <scope>NUCLEOTIDE SEQUENCE [LARGE SCALE GENOMIC DNA]</scope>
    <source>
        <strain evidence="2">Houghton</strain>
    </source>
</reference>
<accession>U6GC52</accession>
<dbReference type="OrthoDB" id="347020at2759"/>
<reference evidence="2" key="1">
    <citation type="submission" date="2013-10" db="EMBL/GenBank/DDBJ databases">
        <title>Genomic analysis of the causative agents of coccidiosis in chickens.</title>
        <authorList>
            <person name="Reid A.J."/>
            <person name="Blake D."/>
            <person name="Billington K."/>
            <person name="Browne H."/>
            <person name="Dunn M."/>
            <person name="Hung S."/>
            <person name="Kawahara F."/>
            <person name="Miranda-Saavedra D."/>
            <person name="Mourier T."/>
            <person name="Nagra H."/>
            <person name="Otto T.D."/>
            <person name="Rawlings N."/>
            <person name="Sanchez A."/>
            <person name="Sanders M."/>
            <person name="Subramaniam C."/>
            <person name="Tay Y."/>
            <person name="Dear P."/>
            <person name="Doerig C."/>
            <person name="Gruber A."/>
            <person name="Parkinson J."/>
            <person name="Shirley M."/>
            <person name="Wan K.L."/>
            <person name="Berriman M."/>
            <person name="Tomley F."/>
            <person name="Pain A."/>
        </authorList>
    </citation>
    <scope>NUCLEOTIDE SEQUENCE [LARGE SCALE GENOMIC DNA]</scope>
    <source>
        <strain evidence="2">Houghton</strain>
    </source>
</reference>
<feature type="region of interest" description="Disordered" evidence="1">
    <location>
        <begin position="543"/>
        <end position="582"/>
    </location>
</feature>
<dbReference type="AlphaFoldDB" id="U6GC52"/>
<feature type="region of interest" description="Disordered" evidence="1">
    <location>
        <begin position="40"/>
        <end position="130"/>
    </location>
</feature>
<evidence type="ECO:0000313" key="3">
    <source>
        <dbReference type="Proteomes" id="UP000018050"/>
    </source>
</evidence>
<feature type="region of interest" description="Disordered" evidence="1">
    <location>
        <begin position="439"/>
        <end position="521"/>
    </location>
</feature>
<name>U6GC52_EIMAC</name>
<evidence type="ECO:0000256" key="1">
    <source>
        <dbReference type="SAM" id="MobiDB-lite"/>
    </source>
</evidence>
<organism evidence="2 3">
    <name type="scientific">Eimeria acervulina</name>
    <name type="common">Coccidian parasite</name>
    <dbReference type="NCBI Taxonomy" id="5801"/>
    <lineage>
        <taxon>Eukaryota</taxon>
        <taxon>Sar</taxon>
        <taxon>Alveolata</taxon>
        <taxon>Apicomplexa</taxon>
        <taxon>Conoidasida</taxon>
        <taxon>Coccidia</taxon>
        <taxon>Eucoccidiorida</taxon>
        <taxon>Eimeriorina</taxon>
        <taxon>Eimeriidae</taxon>
        <taxon>Eimeria</taxon>
    </lineage>
</organism>
<dbReference type="RefSeq" id="XP_013252619.1">
    <property type="nucleotide sequence ID" value="XM_013397165.1"/>
</dbReference>
<dbReference type="Proteomes" id="UP000018050">
    <property type="component" value="Unassembled WGS sequence"/>
</dbReference>
<gene>
    <name evidence="2" type="ORF">EAH_00020460</name>
</gene>
<dbReference type="OMA" id="EPSCTIG"/>
<dbReference type="GeneID" id="25270116"/>
<feature type="compositionally biased region" description="Low complexity" evidence="1">
    <location>
        <begin position="544"/>
        <end position="568"/>
    </location>
</feature>